<accession>A0ACC3T2K6</accession>
<protein>
    <submittedName>
        <fullName evidence="1">Uncharacterized protein</fullName>
    </submittedName>
</protein>
<comment type="caution">
    <text evidence="1">The sequence shown here is derived from an EMBL/GenBank/DDBJ whole genome shotgun (WGS) entry which is preliminary data.</text>
</comment>
<evidence type="ECO:0000313" key="2">
    <source>
        <dbReference type="Proteomes" id="UP001433508"/>
    </source>
</evidence>
<dbReference type="Proteomes" id="UP001433508">
    <property type="component" value="Unassembled WGS sequence"/>
</dbReference>
<reference evidence="2" key="1">
    <citation type="journal article" date="2024" name="Front. Bioeng. Biotechnol.">
        <title>Genome-scale model development and genomic sequencing of the oleaginous clade Lipomyces.</title>
        <authorList>
            <person name="Czajka J.J."/>
            <person name="Han Y."/>
            <person name="Kim J."/>
            <person name="Mondo S.J."/>
            <person name="Hofstad B.A."/>
            <person name="Robles A."/>
            <person name="Haridas S."/>
            <person name="Riley R."/>
            <person name="LaButti K."/>
            <person name="Pangilinan J."/>
            <person name="Andreopoulos W."/>
            <person name="Lipzen A."/>
            <person name="Yan J."/>
            <person name="Wang M."/>
            <person name="Ng V."/>
            <person name="Grigoriev I.V."/>
            <person name="Spatafora J.W."/>
            <person name="Magnuson J.K."/>
            <person name="Baker S.E."/>
            <person name="Pomraning K.R."/>
        </authorList>
    </citation>
    <scope>NUCLEOTIDE SEQUENCE [LARGE SCALE GENOMIC DNA]</scope>
    <source>
        <strain evidence="2">CBS 7786</strain>
    </source>
</reference>
<organism evidence="1 2">
    <name type="scientific">Lipomyces kononenkoae</name>
    <name type="common">Yeast</name>
    <dbReference type="NCBI Taxonomy" id="34357"/>
    <lineage>
        <taxon>Eukaryota</taxon>
        <taxon>Fungi</taxon>
        <taxon>Dikarya</taxon>
        <taxon>Ascomycota</taxon>
        <taxon>Saccharomycotina</taxon>
        <taxon>Lipomycetes</taxon>
        <taxon>Lipomycetales</taxon>
        <taxon>Lipomycetaceae</taxon>
        <taxon>Lipomyces</taxon>
    </lineage>
</organism>
<proteinExistence type="predicted"/>
<name>A0ACC3T2K6_LIPKO</name>
<dbReference type="EMBL" id="MU971364">
    <property type="protein sequence ID" value="KAK9237835.1"/>
    <property type="molecule type" value="Genomic_DNA"/>
</dbReference>
<evidence type="ECO:0000313" key="1">
    <source>
        <dbReference type="EMBL" id="KAK9237835.1"/>
    </source>
</evidence>
<keyword evidence="2" id="KW-1185">Reference proteome</keyword>
<gene>
    <name evidence="1" type="ORF">V1525DRAFT_403053</name>
</gene>
<sequence>MTSAVSEKLGKFLDSANVRYRRLEWAATDAVARLKWSSRRRLVVTVASTTFAIVLALAGLTVAYVTLADLIHPLPYAMEKTAPPLSTRRLAARAQNETLGFGGIAYLSMPYRSDRQDAIELLGSVYGLNFTYIPGVDGAAITDKAKPLHHYWLRPQELGCWRAHVDAWRYLLESDFETLLVLEDDVDFDANIHDIFELLSTQMQRNRLRTTPQTQHERRTAPYGLDWDVLYVGQCSDRSNENRLDLVHIYQDPNVPSRHETFDHFVGQLQSLGIQGRNLGKVRAIAPAWSPVCTMGYAITRKGAERLILDLSYRGITAAIDIDIIRKLQQGIIRGYSITPPLFSAWRVDGAKDSDNQGLENDQTQLGSGNRNGYSHSMKTSARKQMVKLLDLHNWDDVDRVIPRRPFPTMTAEQEAEEAEEVRKAQIEQKEIDEAWIKRKLEMAQIMEQWGG</sequence>